<dbReference type="InterPro" id="IPR045058">
    <property type="entry name" value="GIMA/IAN/Toc"/>
</dbReference>
<evidence type="ECO:0000256" key="1">
    <source>
        <dbReference type="ARBA" id="ARBA00008535"/>
    </source>
</evidence>
<dbReference type="Gene3D" id="3.40.50.300">
    <property type="entry name" value="P-loop containing nucleotide triphosphate hydrolases"/>
    <property type="match status" value="1"/>
</dbReference>
<comment type="similarity">
    <text evidence="1">Belongs to the TRAFAC class TrmE-Era-EngA-EngB-Septin-like GTPase superfamily. AIG1/Toc34/Toc159-like paraseptin GTPase family. IAN subfamily.</text>
</comment>
<evidence type="ECO:0000259" key="4">
    <source>
        <dbReference type="PROSITE" id="PS51720"/>
    </source>
</evidence>
<reference evidence="5" key="1">
    <citation type="submission" date="2018-11" db="EMBL/GenBank/DDBJ databases">
        <authorList>
            <person name="Alioto T."/>
            <person name="Alioto T."/>
        </authorList>
    </citation>
    <scope>NUCLEOTIDE SEQUENCE</scope>
</reference>
<dbReference type="InterPro" id="IPR027417">
    <property type="entry name" value="P-loop_NTPase"/>
</dbReference>
<keyword evidence="3" id="KW-0342">GTP-binding</keyword>
<dbReference type="SUPFAM" id="SSF52540">
    <property type="entry name" value="P-loop containing nucleoside triphosphate hydrolases"/>
    <property type="match status" value="1"/>
</dbReference>
<feature type="domain" description="AIG1-type G" evidence="4">
    <location>
        <begin position="14"/>
        <end position="228"/>
    </location>
</feature>
<dbReference type="GO" id="GO:0005525">
    <property type="term" value="F:GTP binding"/>
    <property type="evidence" value="ECO:0007669"/>
    <property type="project" value="UniProtKB-KW"/>
</dbReference>
<dbReference type="PROSITE" id="PS51720">
    <property type="entry name" value="G_AIG1"/>
    <property type="match status" value="1"/>
</dbReference>
<dbReference type="AlphaFoldDB" id="A0A8B6HSY8"/>
<dbReference type="FunFam" id="3.40.50.300:FF:000366">
    <property type="entry name" value="GTPase, IMAP family member 2"/>
    <property type="match status" value="1"/>
</dbReference>
<dbReference type="OrthoDB" id="10061751at2759"/>
<keyword evidence="6" id="KW-1185">Reference proteome</keyword>
<evidence type="ECO:0000256" key="2">
    <source>
        <dbReference type="ARBA" id="ARBA00022741"/>
    </source>
</evidence>
<proteinExistence type="inferred from homology"/>
<dbReference type="Proteomes" id="UP000596742">
    <property type="component" value="Unassembled WGS sequence"/>
</dbReference>
<dbReference type="PANTHER" id="PTHR10903:SF184">
    <property type="entry name" value="GTP-BINDING PROTEIN A"/>
    <property type="match status" value="1"/>
</dbReference>
<dbReference type="EMBL" id="UYJE01010476">
    <property type="protein sequence ID" value="VDI83546.1"/>
    <property type="molecule type" value="Genomic_DNA"/>
</dbReference>
<dbReference type="Pfam" id="PF04548">
    <property type="entry name" value="AIG1"/>
    <property type="match status" value="1"/>
</dbReference>
<dbReference type="PANTHER" id="PTHR10903">
    <property type="entry name" value="GTPASE, IMAP FAMILY MEMBER-RELATED"/>
    <property type="match status" value="1"/>
</dbReference>
<gene>
    <name evidence="5" type="ORF">MGAL_10B038736</name>
</gene>
<sequence>MTLLRNFLYEIISLSEIRIVLIGKTGSGKSSTANTITGKAGDIAKKFKECCGFDSKTKKMQFEKVERFGNILKVVDTPGLFENRKSQMNDKDVTDEIKKAFIHLSPGPHAIILVLSGTTRYSDQDRETANIFTTLLGKDMVSFLFVVFTGGDEIKRQGSDIDTLIRTSEQTDLKGLLKLCEGRYLAFDNRANNEDSEKQVKSLIDLILANIKKNGGNHYSNSMFITIDEYLQLGFDIVKILTSPIWLPFALLKKGVEAIF</sequence>
<name>A0A8B6HSY8_MYTGA</name>
<evidence type="ECO:0000256" key="3">
    <source>
        <dbReference type="ARBA" id="ARBA00023134"/>
    </source>
</evidence>
<protein>
    <recommendedName>
        <fullName evidence="4">AIG1-type G domain-containing protein</fullName>
    </recommendedName>
</protein>
<keyword evidence="2" id="KW-0547">Nucleotide-binding</keyword>
<accession>A0A8B6HSY8</accession>
<evidence type="ECO:0000313" key="6">
    <source>
        <dbReference type="Proteomes" id="UP000596742"/>
    </source>
</evidence>
<comment type="caution">
    <text evidence="5">The sequence shown here is derived from an EMBL/GenBank/DDBJ whole genome shotgun (WGS) entry which is preliminary data.</text>
</comment>
<organism evidence="5 6">
    <name type="scientific">Mytilus galloprovincialis</name>
    <name type="common">Mediterranean mussel</name>
    <dbReference type="NCBI Taxonomy" id="29158"/>
    <lineage>
        <taxon>Eukaryota</taxon>
        <taxon>Metazoa</taxon>
        <taxon>Spiralia</taxon>
        <taxon>Lophotrochozoa</taxon>
        <taxon>Mollusca</taxon>
        <taxon>Bivalvia</taxon>
        <taxon>Autobranchia</taxon>
        <taxon>Pteriomorphia</taxon>
        <taxon>Mytilida</taxon>
        <taxon>Mytiloidea</taxon>
        <taxon>Mytilidae</taxon>
        <taxon>Mytilinae</taxon>
        <taxon>Mytilus</taxon>
    </lineage>
</organism>
<evidence type="ECO:0000313" key="5">
    <source>
        <dbReference type="EMBL" id="VDI83546.1"/>
    </source>
</evidence>
<dbReference type="InterPro" id="IPR006703">
    <property type="entry name" value="G_AIG1"/>
</dbReference>